<reference evidence="2" key="1">
    <citation type="submission" date="2022-12" db="EMBL/GenBank/DDBJ databases">
        <title>Reference genome sequencing for broad-spectrum identification of bacterial and archaeal isolates by mass spectrometry.</title>
        <authorList>
            <person name="Sekiguchi Y."/>
            <person name="Tourlousse D.M."/>
        </authorList>
    </citation>
    <scope>NUCLEOTIDE SEQUENCE</scope>
    <source>
        <strain evidence="2">10succ1</strain>
    </source>
</reference>
<evidence type="ECO:0000313" key="2">
    <source>
        <dbReference type="EMBL" id="GLI57749.1"/>
    </source>
</evidence>
<sequence length="48" mass="5182">MKKTLIFLSLLLVLATSAFSKEKASSRSHNEGSAGIITIIGEDFKTLN</sequence>
<dbReference type="Proteomes" id="UP001144471">
    <property type="component" value="Unassembled WGS sequence"/>
</dbReference>
<proteinExistence type="predicted"/>
<evidence type="ECO:0000313" key="3">
    <source>
        <dbReference type="Proteomes" id="UP001144471"/>
    </source>
</evidence>
<organism evidence="2 3">
    <name type="scientific">Propionigenium maris DSM 9537</name>
    <dbReference type="NCBI Taxonomy" id="1123000"/>
    <lineage>
        <taxon>Bacteria</taxon>
        <taxon>Fusobacteriati</taxon>
        <taxon>Fusobacteriota</taxon>
        <taxon>Fusobacteriia</taxon>
        <taxon>Fusobacteriales</taxon>
        <taxon>Fusobacteriaceae</taxon>
        <taxon>Propionigenium</taxon>
    </lineage>
</organism>
<keyword evidence="1" id="KW-0732">Signal</keyword>
<gene>
    <name evidence="2" type="ORF">PM10SUCC1_32630</name>
</gene>
<accession>A0A9W6GPL9</accession>
<dbReference type="EMBL" id="BSDY01000023">
    <property type="protein sequence ID" value="GLI57749.1"/>
    <property type="molecule type" value="Genomic_DNA"/>
</dbReference>
<name>A0A9W6GPL9_9FUSO</name>
<feature type="chain" id="PRO_5040735424" evidence="1">
    <location>
        <begin position="21"/>
        <end position="48"/>
    </location>
</feature>
<feature type="signal peptide" evidence="1">
    <location>
        <begin position="1"/>
        <end position="20"/>
    </location>
</feature>
<dbReference type="AlphaFoldDB" id="A0A9W6GPL9"/>
<protein>
    <submittedName>
        <fullName evidence="2">Uncharacterized protein</fullName>
    </submittedName>
</protein>
<evidence type="ECO:0000256" key="1">
    <source>
        <dbReference type="SAM" id="SignalP"/>
    </source>
</evidence>
<dbReference type="RefSeq" id="WP_281837425.1">
    <property type="nucleotide sequence ID" value="NZ_BSDY01000023.1"/>
</dbReference>
<keyword evidence="3" id="KW-1185">Reference proteome</keyword>
<comment type="caution">
    <text evidence="2">The sequence shown here is derived from an EMBL/GenBank/DDBJ whole genome shotgun (WGS) entry which is preliminary data.</text>
</comment>